<evidence type="ECO:0000313" key="2">
    <source>
        <dbReference type="Proteomes" id="UP000789405"/>
    </source>
</evidence>
<reference evidence="1" key="1">
    <citation type="submission" date="2021-06" db="EMBL/GenBank/DDBJ databases">
        <authorList>
            <person name="Kallberg Y."/>
            <person name="Tangrot J."/>
            <person name="Rosling A."/>
        </authorList>
    </citation>
    <scope>NUCLEOTIDE SEQUENCE</scope>
    <source>
        <strain evidence="1">MA453B</strain>
    </source>
</reference>
<organism evidence="1 2">
    <name type="scientific">Dentiscutata erythropus</name>
    <dbReference type="NCBI Taxonomy" id="1348616"/>
    <lineage>
        <taxon>Eukaryota</taxon>
        <taxon>Fungi</taxon>
        <taxon>Fungi incertae sedis</taxon>
        <taxon>Mucoromycota</taxon>
        <taxon>Glomeromycotina</taxon>
        <taxon>Glomeromycetes</taxon>
        <taxon>Diversisporales</taxon>
        <taxon>Gigasporaceae</taxon>
        <taxon>Dentiscutata</taxon>
    </lineage>
</organism>
<dbReference type="AlphaFoldDB" id="A0A9N9JNA6"/>
<proteinExistence type="predicted"/>
<feature type="non-terminal residue" evidence="1">
    <location>
        <position position="1"/>
    </location>
</feature>
<gene>
    <name evidence="1" type="ORF">DERYTH_LOCUS21012</name>
</gene>
<evidence type="ECO:0000313" key="1">
    <source>
        <dbReference type="EMBL" id="CAG8788967.1"/>
    </source>
</evidence>
<sequence>HTVLTKPPYHTEYMYTRDRIIILGKSSQFRIEKSRGLAVESQPIPLRVPGRERPVQRGDF</sequence>
<protein>
    <submittedName>
        <fullName evidence="1">27750_t:CDS:1</fullName>
    </submittedName>
</protein>
<accession>A0A9N9JNA6</accession>
<dbReference type="EMBL" id="CAJVPY010025924">
    <property type="protein sequence ID" value="CAG8788967.1"/>
    <property type="molecule type" value="Genomic_DNA"/>
</dbReference>
<comment type="caution">
    <text evidence="1">The sequence shown here is derived from an EMBL/GenBank/DDBJ whole genome shotgun (WGS) entry which is preliminary data.</text>
</comment>
<keyword evidence="2" id="KW-1185">Reference proteome</keyword>
<dbReference type="Proteomes" id="UP000789405">
    <property type="component" value="Unassembled WGS sequence"/>
</dbReference>
<name>A0A9N9JNA6_9GLOM</name>